<evidence type="ECO:0000313" key="7">
    <source>
        <dbReference type="Proteomes" id="UP000314294"/>
    </source>
</evidence>
<feature type="region of interest" description="Disordered" evidence="4">
    <location>
        <begin position="1"/>
        <end position="29"/>
    </location>
</feature>
<keyword evidence="1" id="KW-0732">Signal</keyword>
<evidence type="ECO:0000313" key="6">
    <source>
        <dbReference type="EMBL" id="TNN50265.1"/>
    </source>
</evidence>
<keyword evidence="2" id="KW-0677">Repeat</keyword>
<name>A0A4Z2GB34_9TELE</name>
<sequence length="158" mass="17012">MKYELKPQSSTPLHPPVSLPPPPHHGLSSEPVVVRLQEGGQANFSVLREGLADFVASVMYRVDYGEASPGDLTVPSEDTLLVYAVGEWVKNISVAVEDDNIPETDEPFTIVLYNATGDAVVFGADTATVVIEANDDPNGIFSLEAVEKPVEEGKTNEF</sequence>
<feature type="domain" description="Calx-beta" evidence="5">
    <location>
        <begin position="37"/>
        <end position="133"/>
    </location>
</feature>
<dbReference type="SUPFAM" id="SSF141072">
    <property type="entry name" value="CalX-like"/>
    <property type="match status" value="1"/>
</dbReference>
<dbReference type="GO" id="GO:0016020">
    <property type="term" value="C:membrane"/>
    <property type="evidence" value="ECO:0007669"/>
    <property type="project" value="InterPro"/>
</dbReference>
<reference evidence="6 7" key="1">
    <citation type="submission" date="2019-03" db="EMBL/GenBank/DDBJ databases">
        <title>First draft genome of Liparis tanakae, snailfish: a comprehensive survey of snailfish specific genes.</title>
        <authorList>
            <person name="Kim W."/>
            <person name="Song I."/>
            <person name="Jeong J.-H."/>
            <person name="Kim D."/>
            <person name="Kim S."/>
            <person name="Ryu S."/>
            <person name="Song J.Y."/>
            <person name="Lee S.K."/>
        </authorList>
    </citation>
    <scope>NUCLEOTIDE SEQUENCE [LARGE SCALE GENOMIC DNA]</scope>
    <source>
        <tissue evidence="6">Muscle</tissue>
    </source>
</reference>
<dbReference type="GO" id="GO:0007605">
    <property type="term" value="P:sensory perception of sound"/>
    <property type="evidence" value="ECO:0007669"/>
    <property type="project" value="TreeGrafter"/>
</dbReference>
<organism evidence="6 7">
    <name type="scientific">Liparis tanakae</name>
    <name type="common">Tanaka's snailfish</name>
    <dbReference type="NCBI Taxonomy" id="230148"/>
    <lineage>
        <taxon>Eukaryota</taxon>
        <taxon>Metazoa</taxon>
        <taxon>Chordata</taxon>
        <taxon>Craniata</taxon>
        <taxon>Vertebrata</taxon>
        <taxon>Euteleostomi</taxon>
        <taxon>Actinopterygii</taxon>
        <taxon>Neopterygii</taxon>
        <taxon>Teleostei</taxon>
        <taxon>Neoteleostei</taxon>
        <taxon>Acanthomorphata</taxon>
        <taxon>Eupercaria</taxon>
        <taxon>Perciformes</taxon>
        <taxon>Cottioidei</taxon>
        <taxon>Cottales</taxon>
        <taxon>Liparidae</taxon>
        <taxon>Liparis</taxon>
    </lineage>
</organism>
<evidence type="ECO:0000256" key="1">
    <source>
        <dbReference type="ARBA" id="ARBA00022729"/>
    </source>
</evidence>
<dbReference type="InterPro" id="IPR038081">
    <property type="entry name" value="CalX-like_sf"/>
</dbReference>
<keyword evidence="7" id="KW-1185">Reference proteome</keyword>
<dbReference type="AlphaFoldDB" id="A0A4Z2GB34"/>
<evidence type="ECO:0000256" key="4">
    <source>
        <dbReference type="SAM" id="MobiDB-lite"/>
    </source>
</evidence>
<evidence type="ECO:0000256" key="2">
    <source>
        <dbReference type="ARBA" id="ARBA00022737"/>
    </source>
</evidence>
<dbReference type="InterPro" id="IPR026919">
    <property type="entry name" value="ADGRV1"/>
</dbReference>
<dbReference type="GO" id="GO:0007601">
    <property type="term" value="P:visual perception"/>
    <property type="evidence" value="ECO:0007669"/>
    <property type="project" value="TreeGrafter"/>
</dbReference>
<dbReference type="GO" id="GO:0032420">
    <property type="term" value="C:stereocilium"/>
    <property type="evidence" value="ECO:0007669"/>
    <property type="project" value="TreeGrafter"/>
</dbReference>
<evidence type="ECO:0000259" key="5">
    <source>
        <dbReference type="Pfam" id="PF03160"/>
    </source>
</evidence>
<dbReference type="InterPro" id="IPR003644">
    <property type="entry name" value="Calx_beta"/>
</dbReference>
<keyword evidence="6" id="KW-0675">Receptor</keyword>
<dbReference type="GO" id="GO:0010855">
    <property type="term" value="F:adenylate cyclase inhibitor activity"/>
    <property type="evidence" value="ECO:0007669"/>
    <property type="project" value="TreeGrafter"/>
</dbReference>
<evidence type="ECO:0000256" key="3">
    <source>
        <dbReference type="ARBA" id="ARBA00022837"/>
    </source>
</evidence>
<dbReference type="Gene3D" id="2.60.40.2030">
    <property type="match status" value="1"/>
</dbReference>
<dbReference type="GO" id="GO:0004930">
    <property type="term" value="F:G protein-coupled receptor activity"/>
    <property type="evidence" value="ECO:0007669"/>
    <property type="project" value="InterPro"/>
</dbReference>
<feature type="compositionally biased region" description="Pro residues" evidence="4">
    <location>
        <begin position="13"/>
        <end position="24"/>
    </location>
</feature>
<dbReference type="Pfam" id="PF03160">
    <property type="entry name" value="Calx-beta"/>
    <property type="match status" value="1"/>
</dbReference>
<dbReference type="PANTHER" id="PTHR46682:SF1">
    <property type="entry name" value="ADHESION G-PROTEIN COUPLED RECEPTOR V1"/>
    <property type="match status" value="1"/>
</dbReference>
<comment type="caution">
    <text evidence="6">The sequence shown here is derived from an EMBL/GenBank/DDBJ whole genome shotgun (WGS) entry which is preliminary data.</text>
</comment>
<gene>
    <name evidence="6" type="primary">gpr98_4</name>
    <name evidence="6" type="ORF">EYF80_039550</name>
</gene>
<dbReference type="GO" id="GO:0001965">
    <property type="term" value="F:G-protein alpha-subunit binding"/>
    <property type="evidence" value="ECO:0007669"/>
    <property type="project" value="TreeGrafter"/>
</dbReference>
<dbReference type="EMBL" id="SRLO01000625">
    <property type="protein sequence ID" value="TNN50265.1"/>
    <property type="molecule type" value="Genomic_DNA"/>
</dbReference>
<dbReference type="OrthoDB" id="2324346at2759"/>
<protein>
    <submittedName>
        <fullName evidence="6">G-protein coupled receptor 98</fullName>
    </submittedName>
</protein>
<keyword evidence="3" id="KW-0106">Calcium</keyword>
<accession>A0A4Z2GB34</accession>
<dbReference type="Proteomes" id="UP000314294">
    <property type="component" value="Unassembled WGS sequence"/>
</dbReference>
<dbReference type="GO" id="GO:0071277">
    <property type="term" value="P:cellular response to calcium ion"/>
    <property type="evidence" value="ECO:0007669"/>
    <property type="project" value="TreeGrafter"/>
</dbReference>
<dbReference type="GO" id="GO:0005737">
    <property type="term" value="C:cytoplasm"/>
    <property type="evidence" value="ECO:0007669"/>
    <property type="project" value="TreeGrafter"/>
</dbReference>
<proteinExistence type="predicted"/>
<dbReference type="PANTHER" id="PTHR46682">
    <property type="entry name" value="ADHESION G-PROTEIN COUPLED RECEPTOR V1"/>
    <property type="match status" value="1"/>
</dbReference>